<reference evidence="1 2" key="1">
    <citation type="submission" date="2020-08" db="EMBL/GenBank/DDBJ databases">
        <title>Genomic Encyclopedia of Type Strains, Phase IV (KMG-IV): sequencing the most valuable type-strain genomes for metagenomic binning, comparative biology and taxonomic classification.</title>
        <authorList>
            <person name="Goeker M."/>
        </authorList>
    </citation>
    <scope>NUCLEOTIDE SEQUENCE [LARGE SCALE GENOMIC DNA]</scope>
    <source>
        <strain evidence="1 2">DSM 27165</strain>
    </source>
</reference>
<dbReference type="RefSeq" id="WP_184036566.1">
    <property type="nucleotide sequence ID" value="NZ_JACHHY010000006.1"/>
</dbReference>
<dbReference type="Proteomes" id="UP000575898">
    <property type="component" value="Unassembled WGS sequence"/>
</dbReference>
<protein>
    <submittedName>
        <fullName evidence="1">Uncharacterized protein</fullName>
    </submittedName>
</protein>
<name>A0A840MH52_9PROT</name>
<gene>
    <name evidence="1" type="ORF">HNQ59_001263</name>
</gene>
<dbReference type="AlphaFoldDB" id="A0A840MH52"/>
<sequence length="74" mass="8029">MARVLIDDALIEKMQKTLDTNDGAAKISEEALTLLYWAANEVKSGRAIVSVDMTGQDKAIHKLAMPALMKLEAA</sequence>
<organism evidence="1 2">
    <name type="scientific">Chitinivorax tropicus</name>
    <dbReference type="NCBI Taxonomy" id="714531"/>
    <lineage>
        <taxon>Bacteria</taxon>
        <taxon>Pseudomonadati</taxon>
        <taxon>Pseudomonadota</taxon>
        <taxon>Betaproteobacteria</taxon>
        <taxon>Chitinivorax</taxon>
    </lineage>
</organism>
<accession>A0A840MH52</accession>
<evidence type="ECO:0000313" key="1">
    <source>
        <dbReference type="EMBL" id="MBB5017978.1"/>
    </source>
</evidence>
<proteinExistence type="predicted"/>
<keyword evidence="2" id="KW-1185">Reference proteome</keyword>
<dbReference type="EMBL" id="JACHHY010000006">
    <property type="protein sequence ID" value="MBB5017978.1"/>
    <property type="molecule type" value="Genomic_DNA"/>
</dbReference>
<comment type="caution">
    <text evidence="1">The sequence shown here is derived from an EMBL/GenBank/DDBJ whole genome shotgun (WGS) entry which is preliminary data.</text>
</comment>
<evidence type="ECO:0000313" key="2">
    <source>
        <dbReference type="Proteomes" id="UP000575898"/>
    </source>
</evidence>